<name>A0A382ZCU0_9ZZZZ</name>
<accession>A0A382ZCU0</accession>
<protein>
    <submittedName>
        <fullName evidence="2">Uncharacterized protein</fullName>
    </submittedName>
</protein>
<evidence type="ECO:0000313" key="2">
    <source>
        <dbReference type="EMBL" id="SVD93336.1"/>
    </source>
</evidence>
<keyword evidence="1" id="KW-0472">Membrane</keyword>
<reference evidence="2" key="1">
    <citation type="submission" date="2018-05" db="EMBL/GenBank/DDBJ databases">
        <authorList>
            <person name="Lanie J.A."/>
            <person name="Ng W.-L."/>
            <person name="Kazmierczak K.M."/>
            <person name="Andrzejewski T.M."/>
            <person name="Davidsen T.M."/>
            <person name="Wayne K.J."/>
            <person name="Tettelin H."/>
            <person name="Glass J.I."/>
            <person name="Rusch D."/>
            <person name="Podicherti R."/>
            <person name="Tsui H.-C.T."/>
            <person name="Winkler M.E."/>
        </authorList>
    </citation>
    <scope>NUCLEOTIDE SEQUENCE</scope>
</reference>
<gene>
    <name evidence="2" type="ORF">METZ01_LOCUS446190</name>
</gene>
<sequence length="57" mass="6221">MSGLAQFWTVVFAVAVLLFLVVEVVVVVGGAGDIVAMVRSLVEHRRKNEVDHRTAKT</sequence>
<organism evidence="2">
    <name type="scientific">marine metagenome</name>
    <dbReference type="NCBI Taxonomy" id="408172"/>
    <lineage>
        <taxon>unclassified sequences</taxon>
        <taxon>metagenomes</taxon>
        <taxon>ecological metagenomes</taxon>
    </lineage>
</organism>
<dbReference type="EMBL" id="UINC01182878">
    <property type="protein sequence ID" value="SVD93336.1"/>
    <property type="molecule type" value="Genomic_DNA"/>
</dbReference>
<keyword evidence="1" id="KW-1133">Transmembrane helix</keyword>
<evidence type="ECO:0000256" key="1">
    <source>
        <dbReference type="SAM" id="Phobius"/>
    </source>
</evidence>
<proteinExistence type="predicted"/>
<feature type="transmembrane region" description="Helical" evidence="1">
    <location>
        <begin position="6"/>
        <end position="38"/>
    </location>
</feature>
<keyword evidence="1" id="KW-0812">Transmembrane</keyword>
<dbReference type="AlphaFoldDB" id="A0A382ZCU0"/>